<name>S5M1S2_9MOLU</name>
<evidence type="ECO:0000313" key="2">
    <source>
        <dbReference type="Proteomes" id="UP000014983"/>
    </source>
</evidence>
<dbReference type="AlphaFoldDB" id="S5M1S2"/>
<accession>S5M1S2</accession>
<dbReference type="Proteomes" id="UP000014983">
    <property type="component" value="Chromosome"/>
</dbReference>
<sequence length="210" mass="25018">MNCCECQKVKNNCTCAVVECRCKNDFDCWCCLFNHWEKIDNELNISVNYFKYFEDINKMKSIPKLFKKGIRDLIEDLKITETNLNKLNKTNYIEYIDLNYESKKIISIMEEDMISKLIYFINKLEFYIESSIILIEININPDYKISYLELHKVCQNIEDLIPSLVKAFGSIEKTLDNSVEYETLKEKMYIFDTNLINLRSMLDIKILNNR</sequence>
<protein>
    <submittedName>
        <fullName evidence="1">Uncharacterized protein</fullName>
    </submittedName>
</protein>
<reference evidence="1 2" key="1">
    <citation type="journal article" date="2013" name="Genome Biol. Evol.">
        <title>Comparison of metabolic capacities and inference of gene content evolution in mosquito-associated Spiroplasma diminutum and S. taiwanense.</title>
        <authorList>
            <person name="Lo W.S."/>
            <person name="Ku C."/>
            <person name="Chen L.L."/>
            <person name="Chang T.H."/>
            <person name="Kuo C.H."/>
        </authorList>
    </citation>
    <scope>NUCLEOTIDE SEQUENCE [LARGE SCALE GENOMIC DNA]</scope>
    <source>
        <strain evidence="1">CUAS-1</strain>
    </source>
</reference>
<gene>
    <name evidence="1" type="ORF">SDIMI_v3c03130</name>
</gene>
<organism evidence="1 2">
    <name type="scientific">Spiroplasma diminutum CUAS-1</name>
    <dbReference type="NCBI Taxonomy" id="1276221"/>
    <lineage>
        <taxon>Bacteria</taxon>
        <taxon>Bacillati</taxon>
        <taxon>Mycoplasmatota</taxon>
        <taxon>Mollicutes</taxon>
        <taxon>Entomoplasmatales</taxon>
        <taxon>Spiroplasmataceae</taxon>
        <taxon>Spiroplasma</taxon>
    </lineage>
</organism>
<dbReference type="KEGG" id="sdi:SDIMI_v3c03130"/>
<dbReference type="OrthoDB" id="389325at2"/>
<dbReference type="HOGENOM" id="CLU_1304235_0_0_14"/>
<dbReference type="InParanoid" id="S5M1S2"/>
<dbReference type="EMBL" id="CP005076">
    <property type="protein sequence ID" value="AGR42017.1"/>
    <property type="molecule type" value="Genomic_DNA"/>
</dbReference>
<keyword evidence="2" id="KW-1185">Reference proteome</keyword>
<dbReference type="PATRIC" id="fig|1276221.3.peg.310"/>
<evidence type="ECO:0000313" key="1">
    <source>
        <dbReference type="EMBL" id="AGR42017.1"/>
    </source>
</evidence>
<dbReference type="STRING" id="1276221.SDIMI_v3c03130"/>
<dbReference type="RefSeq" id="WP_020836250.1">
    <property type="nucleotide sequence ID" value="NC_021833.1"/>
</dbReference>
<proteinExistence type="predicted"/>